<comment type="caution">
    <text evidence="3">The sequence shown here is derived from an EMBL/GenBank/DDBJ whole genome shotgun (WGS) entry which is preliminary data.</text>
</comment>
<dbReference type="Pfam" id="PF00589">
    <property type="entry name" value="Phage_integrase"/>
    <property type="match status" value="1"/>
</dbReference>
<evidence type="ECO:0000256" key="1">
    <source>
        <dbReference type="ARBA" id="ARBA00023172"/>
    </source>
</evidence>
<dbReference type="GO" id="GO:0006310">
    <property type="term" value="P:DNA recombination"/>
    <property type="evidence" value="ECO:0007669"/>
    <property type="project" value="UniProtKB-KW"/>
</dbReference>
<dbReference type="PROSITE" id="PS51898">
    <property type="entry name" value="TYR_RECOMBINASE"/>
    <property type="match status" value="1"/>
</dbReference>
<dbReference type="PANTHER" id="PTHR30349">
    <property type="entry name" value="PHAGE INTEGRASE-RELATED"/>
    <property type="match status" value="1"/>
</dbReference>
<proteinExistence type="predicted"/>
<reference evidence="3 4" key="2">
    <citation type="submission" date="2018-03" db="EMBL/GenBank/DDBJ databases">
        <title>The ancient ancestry and fast evolution of plastids.</title>
        <authorList>
            <person name="Moore K.R."/>
            <person name="Magnabosco C."/>
            <person name="Momper L."/>
            <person name="Gold D.A."/>
            <person name="Bosak T."/>
            <person name="Fournier G.P."/>
        </authorList>
    </citation>
    <scope>NUCLEOTIDE SEQUENCE [LARGE SCALE GENOMIC DNA]</scope>
    <source>
        <strain evidence="3 4">ULC18</strain>
    </source>
</reference>
<accession>A0A2T1ECV1</accession>
<reference evidence="4" key="1">
    <citation type="submission" date="2018-02" db="EMBL/GenBank/DDBJ databases">
        <authorList>
            <person name="Moore K."/>
            <person name="Momper L."/>
        </authorList>
    </citation>
    <scope>NUCLEOTIDE SEQUENCE [LARGE SCALE GENOMIC DNA]</scope>
    <source>
        <strain evidence="4">ULC18</strain>
    </source>
</reference>
<organism evidence="3 4">
    <name type="scientific">Stenomitos frigidus ULC18</name>
    <dbReference type="NCBI Taxonomy" id="2107698"/>
    <lineage>
        <taxon>Bacteria</taxon>
        <taxon>Bacillati</taxon>
        <taxon>Cyanobacteriota</taxon>
        <taxon>Cyanophyceae</taxon>
        <taxon>Leptolyngbyales</taxon>
        <taxon>Leptolyngbyaceae</taxon>
        <taxon>Stenomitos</taxon>
    </lineage>
</organism>
<dbReference type="AlphaFoldDB" id="A0A2T1ECV1"/>
<evidence type="ECO:0000313" key="3">
    <source>
        <dbReference type="EMBL" id="PSB30513.1"/>
    </source>
</evidence>
<dbReference type="EMBL" id="PVWK01000051">
    <property type="protein sequence ID" value="PSB30513.1"/>
    <property type="molecule type" value="Genomic_DNA"/>
</dbReference>
<protein>
    <recommendedName>
        <fullName evidence="2">Tyr recombinase domain-containing protein</fullName>
    </recommendedName>
</protein>
<evidence type="ECO:0000313" key="4">
    <source>
        <dbReference type="Proteomes" id="UP000239576"/>
    </source>
</evidence>
<dbReference type="PANTHER" id="PTHR30349:SF64">
    <property type="entry name" value="PROPHAGE INTEGRASE INTD-RELATED"/>
    <property type="match status" value="1"/>
</dbReference>
<dbReference type="Proteomes" id="UP000239576">
    <property type="component" value="Unassembled WGS sequence"/>
</dbReference>
<keyword evidence="4" id="KW-1185">Reference proteome</keyword>
<dbReference type="InterPro" id="IPR002104">
    <property type="entry name" value="Integrase_catalytic"/>
</dbReference>
<evidence type="ECO:0000259" key="2">
    <source>
        <dbReference type="PROSITE" id="PS51898"/>
    </source>
</evidence>
<dbReference type="InterPro" id="IPR013762">
    <property type="entry name" value="Integrase-like_cat_sf"/>
</dbReference>
<feature type="domain" description="Tyr recombinase" evidence="2">
    <location>
        <begin position="21"/>
        <end position="226"/>
    </location>
</feature>
<name>A0A2T1ECV1_9CYAN</name>
<dbReference type="InterPro" id="IPR050090">
    <property type="entry name" value="Tyrosine_recombinase_XerCD"/>
</dbReference>
<dbReference type="Gene3D" id="1.10.443.10">
    <property type="entry name" value="Intergrase catalytic core"/>
    <property type="match status" value="1"/>
</dbReference>
<sequence>MARDTTRTPHFSRRLSSPKKTLPRYIPTEVLAQLHQHLDLLPLPQQRMVLVLLETGLRISEVCHLDFDCISQDTQGDWWLKAYSFKMKTTANKPISRPLATVVQAQQAYIRQHLPADYAYLFCANQRAAGRKDKVLDGQFRPNPKPPLRTSVARALNLLAAEKNICNAAGQRWHFQPHQFRHTVGTTQINNGVPQHIVQRYLGHRSPTMTAVYAHIHDATLKQEIAQFYRKTVNMAGKVIAPEHPELETTDLQWFKRNILAQALPNGACALPTLAGTCPHANACLTCAHFRTTTEFLDQHQAHLHQTEQLIEQAQAKGWARQVEMNQQIAANLRSLIASLQEESK</sequence>
<dbReference type="GO" id="GO:0003677">
    <property type="term" value="F:DNA binding"/>
    <property type="evidence" value="ECO:0007669"/>
    <property type="project" value="InterPro"/>
</dbReference>
<gene>
    <name evidence="3" type="ORF">C7B82_08680</name>
</gene>
<keyword evidence="1" id="KW-0233">DNA recombination</keyword>
<dbReference type="InterPro" id="IPR011010">
    <property type="entry name" value="DNA_brk_join_enz"/>
</dbReference>
<dbReference type="OrthoDB" id="568347at2"/>
<dbReference type="GO" id="GO:0015074">
    <property type="term" value="P:DNA integration"/>
    <property type="evidence" value="ECO:0007669"/>
    <property type="project" value="InterPro"/>
</dbReference>
<dbReference type="SUPFAM" id="SSF56349">
    <property type="entry name" value="DNA breaking-rejoining enzymes"/>
    <property type="match status" value="1"/>
</dbReference>